<dbReference type="Pfam" id="PF01915">
    <property type="entry name" value="Glyco_hydro_3_C"/>
    <property type="match status" value="1"/>
</dbReference>
<dbReference type="InterPro" id="IPR001764">
    <property type="entry name" value="Glyco_hydro_3_N"/>
</dbReference>
<dbReference type="OrthoDB" id="9805821at2"/>
<proteinExistence type="inferred from homology"/>
<evidence type="ECO:0000313" key="6">
    <source>
        <dbReference type="EMBL" id="THF72937.1"/>
    </source>
</evidence>
<dbReference type="InterPro" id="IPR036881">
    <property type="entry name" value="Glyco_hydro_3_C_sf"/>
</dbReference>
<dbReference type="SMART" id="SM01217">
    <property type="entry name" value="Fn3_like"/>
    <property type="match status" value="1"/>
</dbReference>
<evidence type="ECO:0000256" key="1">
    <source>
        <dbReference type="ARBA" id="ARBA00005336"/>
    </source>
</evidence>
<dbReference type="Gene3D" id="3.20.20.300">
    <property type="entry name" value="Glycoside hydrolase, family 3, N-terminal domain"/>
    <property type="match status" value="1"/>
</dbReference>
<dbReference type="InterPro" id="IPR036962">
    <property type="entry name" value="Glyco_hydro_3_N_sf"/>
</dbReference>
<comment type="similarity">
    <text evidence="1 4">Belongs to the glycosyl hydrolase 3 family.</text>
</comment>
<protein>
    <submittedName>
        <fullName evidence="6">Glycosyl hydrolase</fullName>
    </submittedName>
</protein>
<sequence length="829" mass="91925">MRGLSSYKEDQMTSIDKLTPDQLTIEEKAALLEGHDSWNSNAVPRLGIPKLFLTDGPHGLRKVREATGGFGVSDNEHSTAFPTSATLASSWEPELAFRMGEAIAEECIEAKVDVLLAPGINIKRSPLCGRNFEYFSEDPRVSGKFGSAFVRGVQSNGIGCSVKHYAANSNENYRFIGDSVVDERALREIYLRAFETVVREAKPYTVMCSYNRLNGTFASQNKRLLTDILREEWGFDGVVMTDWGATSDRIEGVLAGCDLDMPGDVWHNRQSIIEGARSGKLPLPTLDKSVHRMIRLTARCSAKGTTGRLDPERNAALSCEIAKRSAVLLKNDGTLPLNGGEKLLVVGEMFEKMRYQGAGSSLINPPKVITPKDAFDRRGISYSYEKGFRCFYTERDSSLEQAALNAAADADTILFFGGLNDFEESEGFDREHMRMGDNQTRLLQDLIATGKKIVVVLFAGAPVELPFLDGLAALLDMYLPGMYGGEAAAALLYGEENPSGKLAESWPARAEDSSCHADYNRGPVSRYYESLYVGYRYYDKAQTNLLFPFGFGLSYTSFRYDELAVADGNGKLTIEFNLTNAGDRDGSEVVQLYVRNNQSTVFKAEKELMAFAKVFLRPGETRRVSVQFDRSELSYWNVNLHRWVLENGRYEISVAASSADIRLTAPLLIDNGENVPTPYSDSVAAAYATPPPSIPDCFPELVGYPIQEQQTKGPLTLESSLLEFRRSWMGRILYAAVMNTVQKDYRKALRMPDSLERDTRLKNSHFVVRLMPSNSIRSMCMSSSGKFTYRTALGLVELANGRMLKGLKILLSKDKPIPLPSEPHGGPVS</sequence>
<dbReference type="EMBL" id="SSOB01000066">
    <property type="protein sequence ID" value="THF72937.1"/>
    <property type="molecule type" value="Genomic_DNA"/>
</dbReference>
<dbReference type="SUPFAM" id="SSF51445">
    <property type="entry name" value="(Trans)glycosidases"/>
    <property type="match status" value="1"/>
</dbReference>
<keyword evidence="3" id="KW-0119">Carbohydrate metabolism</keyword>
<dbReference type="InterPro" id="IPR013783">
    <property type="entry name" value="Ig-like_fold"/>
</dbReference>
<dbReference type="PANTHER" id="PTHR42715:SF10">
    <property type="entry name" value="BETA-GLUCOSIDASE"/>
    <property type="match status" value="1"/>
</dbReference>
<evidence type="ECO:0000256" key="3">
    <source>
        <dbReference type="ARBA" id="ARBA00023277"/>
    </source>
</evidence>
<keyword evidence="7" id="KW-1185">Reference proteome</keyword>
<name>A0A4V3WDP4_9BACL</name>
<feature type="domain" description="Fibronectin type III-like" evidence="5">
    <location>
        <begin position="588"/>
        <end position="658"/>
    </location>
</feature>
<dbReference type="PRINTS" id="PR00133">
    <property type="entry name" value="GLHYDRLASE3"/>
</dbReference>
<evidence type="ECO:0000259" key="5">
    <source>
        <dbReference type="SMART" id="SM01217"/>
    </source>
</evidence>
<accession>A0A4V3WDP4</accession>
<dbReference type="Pfam" id="PF14310">
    <property type="entry name" value="Fn3-like"/>
    <property type="match status" value="1"/>
</dbReference>
<dbReference type="AlphaFoldDB" id="A0A4V3WDP4"/>
<dbReference type="Gene3D" id="2.60.40.10">
    <property type="entry name" value="Immunoglobulins"/>
    <property type="match status" value="1"/>
</dbReference>
<reference evidence="6 7" key="1">
    <citation type="submission" date="2019-04" db="EMBL/GenBank/DDBJ databases">
        <title>Cohnella sp. nov. isolated from preserved vegetables.</title>
        <authorList>
            <person name="Lin S.-Y."/>
            <person name="Hung M.-H."/>
            <person name="Young C.-C."/>
        </authorList>
    </citation>
    <scope>NUCLEOTIDE SEQUENCE [LARGE SCALE GENOMIC DNA]</scope>
    <source>
        <strain evidence="6 7">CC-MHH1044</strain>
    </source>
</reference>
<dbReference type="SUPFAM" id="SSF52279">
    <property type="entry name" value="Beta-D-glucan exohydrolase, C-terminal domain"/>
    <property type="match status" value="1"/>
</dbReference>
<dbReference type="InterPro" id="IPR002772">
    <property type="entry name" value="Glyco_hydro_3_C"/>
</dbReference>
<comment type="caution">
    <text evidence="6">The sequence shown here is derived from an EMBL/GenBank/DDBJ whole genome shotgun (WGS) entry which is preliminary data.</text>
</comment>
<dbReference type="PANTHER" id="PTHR42715">
    <property type="entry name" value="BETA-GLUCOSIDASE"/>
    <property type="match status" value="1"/>
</dbReference>
<evidence type="ECO:0000256" key="2">
    <source>
        <dbReference type="ARBA" id="ARBA00022801"/>
    </source>
</evidence>
<dbReference type="InterPro" id="IPR017853">
    <property type="entry name" value="GH"/>
</dbReference>
<dbReference type="Proteomes" id="UP000310636">
    <property type="component" value="Unassembled WGS sequence"/>
</dbReference>
<dbReference type="GO" id="GO:0005975">
    <property type="term" value="P:carbohydrate metabolic process"/>
    <property type="evidence" value="ECO:0007669"/>
    <property type="project" value="InterPro"/>
</dbReference>
<dbReference type="InterPro" id="IPR026891">
    <property type="entry name" value="Fn3-like"/>
</dbReference>
<dbReference type="PROSITE" id="PS00775">
    <property type="entry name" value="GLYCOSYL_HYDROL_F3"/>
    <property type="match status" value="1"/>
</dbReference>
<dbReference type="GO" id="GO:0008422">
    <property type="term" value="F:beta-glucosidase activity"/>
    <property type="evidence" value="ECO:0007669"/>
    <property type="project" value="UniProtKB-ARBA"/>
</dbReference>
<gene>
    <name evidence="6" type="ORF">E6C55_31210</name>
</gene>
<dbReference type="InterPro" id="IPR019800">
    <property type="entry name" value="Glyco_hydro_3_AS"/>
</dbReference>
<evidence type="ECO:0000313" key="7">
    <source>
        <dbReference type="Proteomes" id="UP000310636"/>
    </source>
</evidence>
<dbReference type="Gene3D" id="3.40.50.1700">
    <property type="entry name" value="Glycoside hydrolase family 3 C-terminal domain"/>
    <property type="match status" value="1"/>
</dbReference>
<keyword evidence="4" id="KW-0326">Glycosidase</keyword>
<evidence type="ECO:0000256" key="4">
    <source>
        <dbReference type="RuleBase" id="RU361161"/>
    </source>
</evidence>
<dbReference type="Pfam" id="PF00933">
    <property type="entry name" value="Glyco_hydro_3"/>
    <property type="match status" value="1"/>
</dbReference>
<organism evidence="6 7">
    <name type="scientific">Cohnella fermenti</name>
    <dbReference type="NCBI Taxonomy" id="2565925"/>
    <lineage>
        <taxon>Bacteria</taxon>
        <taxon>Bacillati</taxon>
        <taxon>Bacillota</taxon>
        <taxon>Bacilli</taxon>
        <taxon>Bacillales</taxon>
        <taxon>Paenibacillaceae</taxon>
        <taxon>Cohnella</taxon>
    </lineage>
</organism>
<dbReference type="InterPro" id="IPR050288">
    <property type="entry name" value="Cellulose_deg_GH3"/>
</dbReference>
<keyword evidence="2 4" id="KW-0378">Hydrolase</keyword>
<dbReference type="FunFam" id="2.60.40.10:FF:000495">
    <property type="entry name" value="Periplasmic beta-glucosidase"/>
    <property type="match status" value="1"/>
</dbReference>